<dbReference type="EMBL" id="BTRK01000001">
    <property type="protein sequence ID" value="GMR32610.1"/>
    <property type="molecule type" value="Genomic_DNA"/>
</dbReference>
<evidence type="ECO:0000313" key="2">
    <source>
        <dbReference type="EMBL" id="GMR32610.1"/>
    </source>
</evidence>
<feature type="non-terminal residue" evidence="2">
    <location>
        <position position="1"/>
    </location>
</feature>
<proteinExistence type="predicted"/>
<keyword evidence="1" id="KW-0472">Membrane</keyword>
<feature type="transmembrane region" description="Helical" evidence="1">
    <location>
        <begin position="29"/>
        <end position="51"/>
    </location>
</feature>
<sequence>SLSARSFFSADFEGRTWSGIRSTLIGPSLFFVSFFALFGGDPPLILVWIIFWGDFRKASRSAICESFLAVACS</sequence>
<evidence type="ECO:0000313" key="3">
    <source>
        <dbReference type="Proteomes" id="UP001328107"/>
    </source>
</evidence>
<dbReference type="Proteomes" id="UP001328107">
    <property type="component" value="Unassembled WGS sequence"/>
</dbReference>
<evidence type="ECO:0000256" key="1">
    <source>
        <dbReference type="SAM" id="Phobius"/>
    </source>
</evidence>
<dbReference type="AlphaFoldDB" id="A0AAN4Z8T6"/>
<keyword evidence="1" id="KW-0812">Transmembrane</keyword>
<keyword evidence="3" id="KW-1185">Reference proteome</keyword>
<name>A0AAN4Z8T6_9BILA</name>
<protein>
    <submittedName>
        <fullName evidence="2">Uncharacterized protein</fullName>
    </submittedName>
</protein>
<reference evidence="3" key="1">
    <citation type="submission" date="2022-10" db="EMBL/GenBank/DDBJ databases">
        <title>Genome assembly of Pristionchus species.</title>
        <authorList>
            <person name="Yoshida K."/>
            <person name="Sommer R.J."/>
        </authorList>
    </citation>
    <scope>NUCLEOTIDE SEQUENCE [LARGE SCALE GENOMIC DNA]</scope>
    <source>
        <strain evidence="3">RS5460</strain>
    </source>
</reference>
<comment type="caution">
    <text evidence="2">The sequence shown here is derived from an EMBL/GenBank/DDBJ whole genome shotgun (WGS) entry which is preliminary data.</text>
</comment>
<gene>
    <name evidence="2" type="ORF">PMAYCL1PPCAC_02805</name>
</gene>
<organism evidence="2 3">
    <name type="scientific">Pristionchus mayeri</name>
    <dbReference type="NCBI Taxonomy" id="1317129"/>
    <lineage>
        <taxon>Eukaryota</taxon>
        <taxon>Metazoa</taxon>
        <taxon>Ecdysozoa</taxon>
        <taxon>Nematoda</taxon>
        <taxon>Chromadorea</taxon>
        <taxon>Rhabditida</taxon>
        <taxon>Rhabditina</taxon>
        <taxon>Diplogasteromorpha</taxon>
        <taxon>Diplogasteroidea</taxon>
        <taxon>Neodiplogasteridae</taxon>
        <taxon>Pristionchus</taxon>
    </lineage>
</organism>
<keyword evidence="1" id="KW-1133">Transmembrane helix</keyword>
<accession>A0AAN4Z8T6</accession>
<feature type="non-terminal residue" evidence="2">
    <location>
        <position position="73"/>
    </location>
</feature>